<evidence type="ECO:0000313" key="3">
    <source>
        <dbReference type="Proteomes" id="UP000628775"/>
    </source>
</evidence>
<sequence length="260" mass="30149">MKDEKSEITAELLAFIHKYSENQNLGESYERAFNALALKLFTYQFKHNLAYKKLCQSKRKSPLTVKHWRDIPPMPLQGFKELTLSCTPVEEAEAVFMTSGTTNPEKRGRNYHPNLTTWDASMRAPFKEFVLPDRENMTIFVLSPAEDMNQQSSLSRYLTNALKYFGTERSESFFHEDGLEMERLVDALRESERRKEAVLLMGASFAYVHFLDYCKTHQLHFSLPEGSRIFDTGGFKGQSREVSPEALIQDYAQYFHKVTL</sequence>
<proteinExistence type="predicted"/>
<dbReference type="Proteomes" id="UP000628775">
    <property type="component" value="Unassembled WGS sequence"/>
</dbReference>
<keyword evidence="3" id="KW-1185">Reference proteome</keyword>
<dbReference type="InterPro" id="IPR007534">
    <property type="entry name" value="LuxE"/>
</dbReference>
<dbReference type="RefSeq" id="WP_229672484.1">
    <property type="nucleotide sequence ID" value="NZ_BMIR01000007.1"/>
</dbReference>
<dbReference type="AlphaFoldDB" id="A0A8J2VSD1"/>
<reference evidence="2" key="1">
    <citation type="journal article" date="2014" name="Int. J. Syst. Evol. Microbiol.">
        <title>Complete genome sequence of Corynebacterium casei LMG S-19264T (=DSM 44701T), isolated from a smear-ripened cheese.</title>
        <authorList>
            <consortium name="US DOE Joint Genome Institute (JGI-PGF)"/>
            <person name="Walter F."/>
            <person name="Albersmeier A."/>
            <person name="Kalinowski J."/>
            <person name="Ruckert C."/>
        </authorList>
    </citation>
    <scope>NUCLEOTIDE SEQUENCE</scope>
    <source>
        <strain evidence="2">CGMCC 1.15371</strain>
    </source>
</reference>
<dbReference type="Pfam" id="PF04443">
    <property type="entry name" value="LuxE"/>
    <property type="match status" value="1"/>
</dbReference>
<comment type="caution">
    <text evidence="2">The sequence shown here is derived from an EMBL/GenBank/DDBJ whole genome shotgun (WGS) entry which is preliminary data.</text>
</comment>
<dbReference type="GO" id="GO:0008218">
    <property type="term" value="P:bioluminescence"/>
    <property type="evidence" value="ECO:0007669"/>
    <property type="project" value="InterPro"/>
</dbReference>
<organism evidence="2 3">
    <name type="scientific">Pullulanibacillus camelliae</name>
    <dbReference type="NCBI Taxonomy" id="1707096"/>
    <lineage>
        <taxon>Bacteria</taxon>
        <taxon>Bacillati</taxon>
        <taxon>Bacillota</taxon>
        <taxon>Bacilli</taxon>
        <taxon>Bacillales</taxon>
        <taxon>Sporolactobacillaceae</taxon>
        <taxon>Pullulanibacillus</taxon>
    </lineage>
</organism>
<dbReference type="GO" id="GO:0047474">
    <property type="term" value="F:long-chain fatty acid--protein ligase activity"/>
    <property type="evidence" value="ECO:0007669"/>
    <property type="project" value="InterPro"/>
</dbReference>
<dbReference type="EMBL" id="BMIR01000007">
    <property type="protein sequence ID" value="GGE40368.1"/>
    <property type="molecule type" value="Genomic_DNA"/>
</dbReference>
<reference evidence="2" key="2">
    <citation type="submission" date="2020-09" db="EMBL/GenBank/DDBJ databases">
        <authorList>
            <person name="Sun Q."/>
            <person name="Zhou Y."/>
        </authorList>
    </citation>
    <scope>NUCLEOTIDE SEQUENCE</scope>
    <source>
        <strain evidence="2">CGMCC 1.15371</strain>
    </source>
</reference>
<name>A0A8J2VSD1_9BACL</name>
<feature type="domain" description="Acyl-protein synthetase LuxE" evidence="1">
    <location>
        <begin position="26"/>
        <end position="241"/>
    </location>
</feature>
<evidence type="ECO:0000313" key="2">
    <source>
        <dbReference type="EMBL" id="GGE40368.1"/>
    </source>
</evidence>
<evidence type="ECO:0000259" key="1">
    <source>
        <dbReference type="Pfam" id="PF04443"/>
    </source>
</evidence>
<gene>
    <name evidence="2" type="ORF">GCM10011391_18930</name>
</gene>
<protein>
    <recommendedName>
        <fullName evidence="1">Acyl-protein synthetase LuxE domain-containing protein</fullName>
    </recommendedName>
</protein>
<accession>A0A8J2VSD1</accession>